<dbReference type="InterPro" id="IPR023367">
    <property type="entry name" value="Peptidase_M42_dom2"/>
</dbReference>
<evidence type="ECO:0000313" key="10">
    <source>
        <dbReference type="Proteomes" id="UP000007488"/>
    </source>
</evidence>
<dbReference type="PANTHER" id="PTHR32481">
    <property type="entry name" value="AMINOPEPTIDASE"/>
    <property type="match status" value="1"/>
</dbReference>
<dbReference type="InterPro" id="IPR051464">
    <property type="entry name" value="Peptidase_M42_aminopept"/>
</dbReference>
<dbReference type="GO" id="GO:0004177">
    <property type="term" value="F:aminopeptidase activity"/>
    <property type="evidence" value="ECO:0007669"/>
    <property type="project" value="UniProtKB-UniRule"/>
</dbReference>
<dbReference type="STRING" id="645991.Sgly_1781"/>
<keyword evidence="2" id="KW-0031">Aminopeptidase</keyword>
<feature type="binding site" evidence="8">
    <location>
        <position position="303"/>
    </location>
    <ligand>
        <name>Zn(2+)</name>
        <dbReference type="ChEBI" id="CHEBI:29105"/>
        <label>2</label>
    </ligand>
</feature>
<dbReference type="Proteomes" id="UP000007488">
    <property type="component" value="Chromosome"/>
</dbReference>
<evidence type="ECO:0000313" key="9">
    <source>
        <dbReference type="EMBL" id="ADY56078.1"/>
    </source>
</evidence>
<keyword evidence="3" id="KW-0645">Protease</keyword>
<comment type="similarity">
    <text evidence="1 6">Belongs to the peptidase M42 family.</text>
</comment>
<evidence type="ECO:0000256" key="7">
    <source>
        <dbReference type="PIRSR" id="PIRSR001123-1"/>
    </source>
</evidence>
<dbReference type="Gene3D" id="2.40.30.40">
    <property type="entry name" value="Peptidase M42, domain 2"/>
    <property type="match status" value="1"/>
</dbReference>
<gene>
    <name evidence="9" type="ordered locus">Sgly_1781</name>
</gene>
<reference evidence="9 10" key="1">
    <citation type="journal article" date="2011" name="Stand. Genomic Sci.">
        <title>Complete genome sequence of Syntrophobotulus glycolicus type strain (FlGlyR).</title>
        <authorList>
            <person name="Han C."/>
            <person name="Mwirichia R."/>
            <person name="Chertkov O."/>
            <person name="Held B."/>
            <person name="Lapidus A."/>
            <person name="Nolan M."/>
            <person name="Lucas S."/>
            <person name="Hammon N."/>
            <person name="Deshpande S."/>
            <person name="Cheng J.F."/>
            <person name="Tapia R."/>
            <person name="Goodwin L."/>
            <person name="Pitluck S."/>
            <person name="Huntemann M."/>
            <person name="Liolios K."/>
            <person name="Ivanova N."/>
            <person name="Pagani I."/>
            <person name="Mavromatis K."/>
            <person name="Ovchinikova G."/>
            <person name="Pati A."/>
            <person name="Chen A."/>
            <person name="Palaniappan K."/>
            <person name="Land M."/>
            <person name="Hauser L."/>
            <person name="Brambilla E.M."/>
            <person name="Rohde M."/>
            <person name="Spring S."/>
            <person name="Sikorski J."/>
            <person name="Goker M."/>
            <person name="Woyke T."/>
            <person name="Bristow J."/>
            <person name="Eisen J.A."/>
            <person name="Markowitz V."/>
            <person name="Hugenholtz P."/>
            <person name="Kyrpides N.C."/>
            <person name="Klenk H.P."/>
            <person name="Detter J.C."/>
        </authorList>
    </citation>
    <scope>NUCLEOTIDE SEQUENCE [LARGE SCALE GENOMIC DNA]</scope>
    <source>
        <strain evidence="10">DSM 8271 / FlGlyR</strain>
    </source>
</reference>
<dbReference type="PANTHER" id="PTHR32481:SF0">
    <property type="entry name" value="AMINOPEPTIDASE YPDE-RELATED"/>
    <property type="match status" value="1"/>
</dbReference>
<evidence type="ECO:0000256" key="5">
    <source>
        <dbReference type="ARBA" id="ARBA00022801"/>
    </source>
</evidence>
<keyword evidence="9" id="KW-0326">Glycosidase</keyword>
<dbReference type="HOGENOM" id="CLU_047249_0_2_9"/>
<feature type="binding site" evidence="8">
    <location>
        <position position="67"/>
    </location>
    <ligand>
        <name>Zn(2+)</name>
        <dbReference type="ChEBI" id="CHEBI:29105"/>
        <label>1</label>
    </ligand>
</feature>
<dbReference type="KEGG" id="sgy:Sgly_1781"/>
<dbReference type="Pfam" id="PF05343">
    <property type="entry name" value="Peptidase_M42"/>
    <property type="match status" value="1"/>
</dbReference>
<protein>
    <submittedName>
        <fullName evidence="9">Cellulase</fullName>
        <ecNumber evidence="9">3.2.1.4</ecNumber>
    </submittedName>
</protein>
<keyword evidence="4 8" id="KW-0479">Metal-binding</keyword>
<dbReference type="PIRSF" id="PIRSF001123">
    <property type="entry name" value="PepA_GA"/>
    <property type="match status" value="1"/>
</dbReference>
<evidence type="ECO:0000256" key="1">
    <source>
        <dbReference type="ARBA" id="ARBA00006272"/>
    </source>
</evidence>
<reference evidence="10" key="2">
    <citation type="submission" date="2011-02" db="EMBL/GenBank/DDBJ databases">
        <title>The complete genome of Syntrophobotulus glycolicus DSM 8271.</title>
        <authorList>
            <person name="Lucas S."/>
            <person name="Copeland A."/>
            <person name="Lapidus A."/>
            <person name="Bruce D."/>
            <person name="Goodwin L."/>
            <person name="Pitluck S."/>
            <person name="Kyrpides N."/>
            <person name="Mavromatis K."/>
            <person name="Pagani I."/>
            <person name="Ivanova N."/>
            <person name="Mikhailova N."/>
            <person name="Chertkov O."/>
            <person name="Held B."/>
            <person name="Detter J.C."/>
            <person name="Tapia R."/>
            <person name="Han C."/>
            <person name="Land M."/>
            <person name="Hauser L."/>
            <person name="Markowitz V."/>
            <person name="Cheng J.-F."/>
            <person name="Hugenholtz P."/>
            <person name="Woyke T."/>
            <person name="Wu D."/>
            <person name="Spring S."/>
            <person name="Schroeder M."/>
            <person name="Brambilla E."/>
            <person name="Klenk H.-P."/>
            <person name="Eisen J.A."/>
        </authorList>
    </citation>
    <scope>NUCLEOTIDE SEQUENCE [LARGE SCALE GENOMIC DNA]</scope>
    <source>
        <strain evidence="10">DSM 8271 / FlGlyR</strain>
    </source>
</reference>
<organism evidence="9 10">
    <name type="scientific">Syntrophobotulus glycolicus (strain DSM 8271 / FlGlyR)</name>
    <dbReference type="NCBI Taxonomy" id="645991"/>
    <lineage>
        <taxon>Bacteria</taxon>
        <taxon>Bacillati</taxon>
        <taxon>Bacillota</taxon>
        <taxon>Clostridia</taxon>
        <taxon>Eubacteriales</taxon>
        <taxon>Desulfitobacteriaceae</taxon>
        <taxon>Syntrophobotulus</taxon>
    </lineage>
</organism>
<feature type="binding site" evidence="8">
    <location>
        <position position="165"/>
    </location>
    <ligand>
        <name>Zn(2+)</name>
        <dbReference type="ChEBI" id="CHEBI:29105"/>
        <label>1</label>
    </ligand>
</feature>
<evidence type="ECO:0000256" key="8">
    <source>
        <dbReference type="PIRSR" id="PIRSR001123-2"/>
    </source>
</evidence>
<feature type="active site" description="Proton acceptor" evidence="7">
    <location>
        <position position="194"/>
    </location>
</feature>
<accession>F0SZJ2</accession>
<dbReference type="InterPro" id="IPR008007">
    <property type="entry name" value="Peptidase_M42"/>
</dbReference>
<name>F0SZJ2_SYNGF</name>
<dbReference type="EMBL" id="CP002547">
    <property type="protein sequence ID" value="ADY56078.1"/>
    <property type="molecule type" value="Genomic_DNA"/>
</dbReference>
<dbReference type="Gene3D" id="3.40.630.10">
    <property type="entry name" value="Zn peptidases"/>
    <property type="match status" value="1"/>
</dbReference>
<evidence type="ECO:0000256" key="4">
    <source>
        <dbReference type="ARBA" id="ARBA00022723"/>
    </source>
</evidence>
<dbReference type="GO" id="GO:0008810">
    <property type="term" value="F:cellulase activity"/>
    <property type="evidence" value="ECO:0007669"/>
    <property type="project" value="UniProtKB-EC"/>
</dbReference>
<dbReference type="GO" id="GO:0046872">
    <property type="term" value="F:metal ion binding"/>
    <property type="evidence" value="ECO:0007669"/>
    <property type="project" value="UniProtKB-UniRule"/>
</dbReference>
<dbReference type="SUPFAM" id="SSF101821">
    <property type="entry name" value="Aminopeptidase/glucanase lid domain"/>
    <property type="match status" value="1"/>
</dbReference>
<proteinExistence type="inferred from homology"/>
<keyword evidence="5 9" id="KW-0378">Hydrolase</keyword>
<dbReference type="EC" id="3.2.1.4" evidence="9"/>
<feature type="binding site" evidence="8">
    <location>
        <position position="217"/>
    </location>
    <ligand>
        <name>Zn(2+)</name>
        <dbReference type="ChEBI" id="CHEBI:29105"/>
        <label>1</label>
    </ligand>
</feature>
<dbReference type="SUPFAM" id="SSF53187">
    <property type="entry name" value="Zn-dependent exopeptidases"/>
    <property type="match status" value="1"/>
</dbReference>
<feature type="binding site" evidence="8">
    <location>
        <position position="165"/>
    </location>
    <ligand>
        <name>Zn(2+)</name>
        <dbReference type="ChEBI" id="CHEBI:29105"/>
        <label>2</label>
    </ligand>
</feature>
<dbReference type="RefSeq" id="WP_013624946.1">
    <property type="nucleotide sequence ID" value="NC_015172.1"/>
</dbReference>
<dbReference type="eggNOG" id="COG1363">
    <property type="taxonomic scope" value="Bacteria"/>
</dbReference>
<dbReference type="AlphaFoldDB" id="F0SZJ2"/>
<evidence type="ECO:0000256" key="3">
    <source>
        <dbReference type="ARBA" id="ARBA00022670"/>
    </source>
</evidence>
<dbReference type="GO" id="GO:0006508">
    <property type="term" value="P:proteolysis"/>
    <property type="evidence" value="ECO:0007669"/>
    <property type="project" value="UniProtKB-KW"/>
</dbReference>
<keyword evidence="10" id="KW-1185">Reference proteome</keyword>
<sequence>MREKITLDYSVLNKLTQSFGPSGREESIRRLLISLVKDHCDEIICDRLGNLIVHKKGPGKKVLVAVHMDEIGLIITNVDPKGFLRYSAVGGLRSRDLVHTRVRFENDVYGMISKETDIYGEKKLEKYYIDSPAIEACSQDLIGEMAVLFGPYNESKDRVIAKSLDNRAGCFAAVEVLKQIQSRDDLYVVFTVQEEVGTRGAKIAANVLQPDLAIVLDATIADDFPENKNCTIALGKGCGIKVMDRSIIISPEIREWIAGIAREKQIPFQWEILDKGGTDSGPIHLAHGGILTGGISIPIRHIHTPGEIADKNDIQAAADLLYALLNTSEASERKT</sequence>
<evidence type="ECO:0000256" key="6">
    <source>
        <dbReference type="PIRNR" id="PIRNR001123"/>
    </source>
</evidence>
<comment type="cofactor">
    <cofactor evidence="8">
        <name>a divalent metal cation</name>
        <dbReference type="ChEBI" id="CHEBI:60240"/>
    </cofactor>
    <text evidence="8">Binds 2 divalent metal cations per subunit.</text>
</comment>
<evidence type="ECO:0000256" key="2">
    <source>
        <dbReference type="ARBA" id="ARBA00022438"/>
    </source>
</evidence>
<dbReference type="OrthoDB" id="9772053at2"/>
<feature type="binding site" evidence="8">
    <location>
        <position position="195"/>
    </location>
    <ligand>
        <name>Zn(2+)</name>
        <dbReference type="ChEBI" id="CHEBI:29105"/>
        <label>2</label>
    </ligand>
</feature>